<dbReference type="STRING" id="1314674.A0A0D7BT83"/>
<dbReference type="GO" id="GO:0005783">
    <property type="term" value="C:endoplasmic reticulum"/>
    <property type="evidence" value="ECO:0007669"/>
    <property type="project" value="UniProtKB-SubCell"/>
</dbReference>
<dbReference type="AlphaFoldDB" id="A0A0D7BT83"/>
<evidence type="ECO:0000313" key="10">
    <source>
        <dbReference type="EMBL" id="KIY73465.1"/>
    </source>
</evidence>
<protein>
    <recommendedName>
        <fullName evidence="8">GDP-fucose protein O-fucosyltransferase 2</fullName>
    </recommendedName>
</protein>
<keyword evidence="11" id="KW-1185">Reference proteome</keyword>
<dbReference type="Pfam" id="PF10250">
    <property type="entry name" value="O-FucT"/>
    <property type="match status" value="1"/>
</dbReference>
<keyword evidence="4" id="KW-0256">Endoplasmic reticulum</keyword>
<keyword evidence="9" id="KW-0472">Membrane</keyword>
<feature type="transmembrane region" description="Helical" evidence="9">
    <location>
        <begin position="35"/>
        <end position="56"/>
    </location>
</feature>
<gene>
    <name evidence="10" type="ORF">CYLTODRAFT_448795</name>
</gene>
<dbReference type="EMBL" id="KN880435">
    <property type="protein sequence ID" value="KIY73465.1"/>
    <property type="molecule type" value="Genomic_DNA"/>
</dbReference>
<dbReference type="InterPro" id="IPR045130">
    <property type="entry name" value="OFUT2-like"/>
</dbReference>
<evidence type="ECO:0000256" key="6">
    <source>
        <dbReference type="ARBA" id="ARBA00023277"/>
    </source>
</evidence>
<dbReference type="CDD" id="cd11296">
    <property type="entry name" value="O-FucT_like"/>
    <property type="match status" value="1"/>
</dbReference>
<evidence type="ECO:0000256" key="5">
    <source>
        <dbReference type="ARBA" id="ARBA00023253"/>
    </source>
</evidence>
<dbReference type="GO" id="GO:0006004">
    <property type="term" value="P:fucose metabolic process"/>
    <property type="evidence" value="ECO:0007669"/>
    <property type="project" value="UniProtKB-KW"/>
</dbReference>
<dbReference type="OrthoDB" id="423313at2759"/>
<evidence type="ECO:0000256" key="4">
    <source>
        <dbReference type="ARBA" id="ARBA00022824"/>
    </source>
</evidence>
<dbReference type="Proteomes" id="UP000054007">
    <property type="component" value="Unassembled WGS sequence"/>
</dbReference>
<sequence>MPGTGFQYTLIPLASPSPRSDPEEKYRRPSLLRRARTWIIISAVAAFLFLSGRWTYLSLSANASSTSTLSPSSAASASPSLDVLTSLAPAPHFRDALRKDVKYITSWPSAGWTNDVMTMFNLIYLGVISERVPILPAFTPTHVLQDGEADHVPFGQVFDLDRMQREMSQTILEWHQVKDFAHRPEVDELGCWNVWQVSQADEKFPRKSTAPLNYLLDLSYTLAPDWVKIVPWSSSEAVNDRHTSFWALARLGFPETRNSLNLEPALPSPLHNATLEPDDHLMCLDYLYYVSAHRGDEFDWDYSPMWRFAGRYARFTPEITKLAQIYVNRAVGLPDDAPTPPYISVHIRRNDFRGWCAEDVRIDECLAPVEAYARRIEQVKSELRQKGLEVEHVVVTSDEKDKDWWADIFSRGYVSIDHSDTFKLYGVWYPVFIDAAIQGNGAGFVGTDRSTMSRLAARRVEYWHKGPFKLVKWGHLGADNEE</sequence>
<comment type="similarity">
    <text evidence="7">Belongs to the glycosyltransferase 68 family.</text>
</comment>
<name>A0A0D7BT83_9AGAR</name>
<dbReference type="PANTHER" id="PTHR13398:SF0">
    <property type="entry name" value="GDP-FUCOSE PROTEIN O-FUCOSYLTRANSFERASE 2"/>
    <property type="match status" value="1"/>
</dbReference>
<comment type="pathway">
    <text evidence="2">Protein modification; protein glycosylation.</text>
</comment>
<dbReference type="PANTHER" id="PTHR13398">
    <property type="entry name" value="GDP-FUCOSE PROTEIN O-FUCOSYLTRANSFERASE 2"/>
    <property type="match status" value="1"/>
</dbReference>
<accession>A0A0D7BT83</accession>
<proteinExistence type="inferred from homology"/>
<keyword evidence="5" id="KW-0294">Fucose metabolism</keyword>
<organism evidence="10 11">
    <name type="scientific">Cylindrobasidium torrendii FP15055 ss-10</name>
    <dbReference type="NCBI Taxonomy" id="1314674"/>
    <lineage>
        <taxon>Eukaryota</taxon>
        <taxon>Fungi</taxon>
        <taxon>Dikarya</taxon>
        <taxon>Basidiomycota</taxon>
        <taxon>Agaricomycotina</taxon>
        <taxon>Agaricomycetes</taxon>
        <taxon>Agaricomycetidae</taxon>
        <taxon>Agaricales</taxon>
        <taxon>Marasmiineae</taxon>
        <taxon>Physalacriaceae</taxon>
        <taxon>Cylindrobasidium</taxon>
    </lineage>
</organism>
<evidence type="ECO:0000256" key="2">
    <source>
        <dbReference type="ARBA" id="ARBA00004922"/>
    </source>
</evidence>
<keyword evidence="9" id="KW-0812">Transmembrane</keyword>
<evidence type="ECO:0000256" key="1">
    <source>
        <dbReference type="ARBA" id="ARBA00004240"/>
    </source>
</evidence>
<reference evidence="10 11" key="1">
    <citation type="journal article" date="2015" name="Fungal Genet. Biol.">
        <title>Evolution of novel wood decay mechanisms in Agaricales revealed by the genome sequences of Fistulina hepatica and Cylindrobasidium torrendii.</title>
        <authorList>
            <person name="Floudas D."/>
            <person name="Held B.W."/>
            <person name="Riley R."/>
            <person name="Nagy L.G."/>
            <person name="Koehler G."/>
            <person name="Ransdell A.S."/>
            <person name="Younus H."/>
            <person name="Chow J."/>
            <person name="Chiniquy J."/>
            <person name="Lipzen A."/>
            <person name="Tritt A."/>
            <person name="Sun H."/>
            <person name="Haridas S."/>
            <person name="LaButti K."/>
            <person name="Ohm R.A."/>
            <person name="Kues U."/>
            <person name="Blanchette R.A."/>
            <person name="Grigoriev I.V."/>
            <person name="Minto R.E."/>
            <person name="Hibbett D.S."/>
        </authorList>
    </citation>
    <scope>NUCLEOTIDE SEQUENCE [LARGE SCALE GENOMIC DNA]</scope>
    <source>
        <strain evidence="10 11">FP15055 ss-10</strain>
    </source>
</reference>
<evidence type="ECO:0000313" key="11">
    <source>
        <dbReference type="Proteomes" id="UP000054007"/>
    </source>
</evidence>
<dbReference type="Gene3D" id="3.40.50.11350">
    <property type="match status" value="1"/>
</dbReference>
<evidence type="ECO:0000256" key="9">
    <source>
        <dbReference type="SAM" id="Phobius"/>
    </source>
</evidence>
<dbReference type="InterPro" id="IPR019378">
    <property type="entry name" value="GDP-Fuc_O-FucTrfase"/>
</dbReference>
<evidence type="ECO:0000256" key="3">
    <source>
        <dbReference type="ARBA" id="ARBA00022679"/>
    </source>
</evidence>
<keyword evidence="6" id="KW-0119">Carbohydrate metabolism</keyword>
<dbReference type="GO" id="GO:0046922">
    <property type="term" value="F:peptide-O-fucosyltransferase activity"/>
    <property type="evidence" value="ECO:0007669"/>
    <property type="project" value="InterPro"/>
</dbReference>
<evidence type="ECO:0000256" key="7">
    <source>
        <dbReference type="ARBA" id="ARBA00025803"/>
    </source>
</evidence>
<evidence type="ECO:0000256" key="8">
    <source>
        <dbReference type="ARBA" id="ARBA00026232"/>
    </source>
</evidence>
<keyword evidence="9" id="KW-1133">Transmembrane helix</keyword>
<keyword evidence="3" id="KW-0808">Transferase</keyword>
<comment type="subcellular location">
    <subcellularLocation>
        <location evidence="1">Endoplasmic reticulum</location>
    </subcellularLocation>
</comment>